<dbReference type="EMBL" id="AEVD01000024">
    <property type="protein sequence ID" value="EFX35755.1"/>
    <property type="molecule type" value="Genomic_DNA"/>
</dbReference>
<dbReference type="PROSITE" id="PS51257">
    <property type="entry name" value="PROKAR_LIPOPROTEIN"/>
    <property type="match status" value="1"/>
</dbReference>
<protein>
    <submittedName>
        <fullName evidence="1">Uncharacterized protein</fullName>
    </submittedName>
</protein>
<dbReference type="AlphaFoldDB" id="E8K348"/>
<feature type="non-terminal residue" evidence="1">
    <location>
        <position position="41"/>
    </location>
</feature>
<comment type="caution">
    <text evidence="1">The sequence shown here is derived from an EMBL/GenBank/DDBJ whole genome shotgun (WGS) entry which is preliminary data.</text>
</comment>
<organism evidence="1 2">
    <name type="scientific">Streptococcus infantis ATCC 700779</name>
    <dbReference type="NCBI Taxonomy" id="889204"/>
    <lineage>
        <taxon>Bacteria</taxon>
        <taxon>Bacillati</taxon>
        <taxon>Bacillota</taxon>
        <taxon>Bacilli</taxon>
        <taxon>Lactobacillales</taxon>
        <taxon>Streptococcaceae</taxon>
        <taxon>Streptococcus</taxon>
    </lineage>
</organism>
<accession>E8K348</accession>
<dbReference type="HOGENOM" id="CLU_3301814_0_0_9"/>
<reference evidence="1 2" key="1">
    <citation type="submission" date="2010-12" db="EMBL/GenBank/DDBJ databases">
        <authorList>
            <person name="Muzny D."/>
            <person name="Qin X."/>
            <person name="Deng J."/>
            <person name="Jiang H."/>
            <person name="Liu Y."/>
            <person name="Qu J."/>
            <person name="Song X.-Z."/>
            <person name="Zhang L."/>
            <person name="Thornton R."/>
            <person name="Coyle M."/>
            <person name="Francisco L."/>
            <person name="Jackson L."/>
            <person name="Javaid M."/>
            <person name="Korchina V."/>
            <person name="Kovar C."/>
            <person name="Mata R."/>
            <person name="Mathew T."/>
            <person name="Ngo R."/>
            <person name="Nguyen L."/>
            <person name="Nguyen N."/>
            <person name="Okwuonu G."/>
            <person name="Ongeri F."/>
            <person name="Pham C."/>
            <person name="Simmons D."/>
            <person name="Wilczek-Boney K."/>
            <person name="Hale W."/>
            <person name="Jakkamsetti A."/>
            <person name="Pham P."/>
            <person name="Ruth R."/>
            <person name="San Lucas F."/>
            <person name="Warren J."/>
            <person name="Zhang J."/>
            <person name="Zhao Z."/>
            <person name="Zhou C."/>
            <person name="Zhu D."/>
            <person name="Lee S."/>
            <person name="Bess C."/>
            <person name="Blankenburg K."/>
            <person name="Forbes L."/>
            <person name="Fu Q."/>
            <person name="Gubbala S."/>
            <person name="Hirani K."/>
            <person name="Jayaseelan J.C."/>
            <person name="Lara F."/>
            <person name="Munidasa M."/>
            <person name="Palculict T."/>
            <person name="Patil S."/>
            <person name="Pu L.-L."/>
            <person name="Saada N."/>
            <person name="Tang L."/>
            <person name="Weissenberger G."/>
            <person name="Zhu Y."/>
            <person name="Hemphill L."/>
            <person name="Shang Y."/>
            <person name="Youmans B."/>
            <person name="Ayvaz T."/>
            <person name="Ross M."/>
            <person name="Santibanez J."/>
            <person name="Aqrawi P."/>
            <person name="Gross S."/>
            <person name="Joshi V."/>
            <person name="Fowler G."/>
            <person name="Nazareth L."/>
            <person name="Reid J."/>
            <person name="Worley K."/>
            <person name="Petrosino J."/>
            <person name="Highlander S."/>
            <person name="Gibbs R."/>
        </authorList>
    </citation>
    <scope>NUCLEOTIDE SEQUENCE [LARGE SCALE GENOMIC DNA]</scope>
    <source>
        <strain evidence="1 2">ATCC 700779</strain>
    </source>
</reference>
<dbReference type="Proteomes" id="UP000002815">
    <property type="component" value="Unassembled WGS sequence"/>
</dbReference>
<name>E8K348_9STRE</name>
<gene>
    <name evidence="1" type="ORF">HMPREF9423_1911</name>
</gene>
<sequence>MDKFMTKKLALTAVLLGMALLTLTGCFMKSSRRFIEGKASG</sequence>
<evidence type="ECO:0000313" key="1">
    <source>
        <dbReference type="EMBL" id="EFX35755.1"/>
    </source>
</evidence>
<evidence type="ECO:0000313" key="2">
    <source>
        <dbReference type="Proteomes" id="UP000002815"/>
    </source>
</evidence>
<proteinExistence type="predicted"/>
<keyword evidence="2" id="KW-1185">Reference proteome</keyword>